<evidence type="ECO:0000313" key="1">
    <source>
        <dbReference type="EMBL" id="MFC4243492.1"/>
    </source>
</evidence>
<comment type="caution">
    <text evidence="1">The sequence shown here is derived from an EMBL/GenBank/DDBJ whole genome shotgun (WGS) entry which is preliminary data.</text>
</comment>
<gene>
    <name evidence="1" type="ORF">ACFOYW_08905</name>
</gene>
<dbReference type="EMBL" id="JBHSCN010000005">
    <property type="protein sequence ID" value="MFC4243492.1"/>
    <property type="molecule type" value="Genomic_DNA"/>
</dbReference>
<evidence type="ECO:0000313" key="2">
    <source>
        <dbReference type="Proteomes" id="UP001595900"/>
    </source>
</evidence>
<keyword evidence="2" id="KW-1185">Reference proteome</keyword>
<name>A0ABV8Q7T3_9MICO</name>
<sequence>MTAPAFDEREAAASIRFVTEGLTPEEVAAATVVLTAALREQSFAAGPTVEQQAPSAWARSARSLRQPLVGGWCGFTAEGL</sequence>
<proteinExistence type="predicted"/>
<organism evidence="1 2">
    <name type="scientific">Gryllotalpicola reticulitermitis</name>
    <dbReference type="NCBI Taxonomy" id="1184153"/>
    <lineage>
        <taxon>Bacteria</taxon>
        <taxon>Bacillati</taxon>
        <taxon>Actinomycetota</taxon>
        <taxon>Actinomycetes</taxon>
        <taxon>Micrococcales</taxon>
        <taxon>Microbacteriaceae</taxon>
        <taxon>Gryllotalpicola</taxon>
    </lineage>
</organism>
<protein>
    <submittedName>
        <fullName evidence="1">Acyl-CoA carboxylase epsilon subunit</fullName>
    </submittedName>
</protein>
<dbReference type="RefSeq" id="WP_390228550.1">
    <property type="nucleotide sequence ID" value="NZ_JBHSCN010000005.1"/>
</dbReference>
<dbReference type="Pfam" id="PF13822">
    <property type="entry name" value="ACC_epsilon"/>
    <property type="match status" value="1"/>
</dbReference>
<dbReference type="Proteomes" id="UP001595900">
    <property type="component" value="Unassembled WGS sequence"/>
</dbReference>
<reference evidence="2" key="1">
    <citation type="journal article" date="2019" name="Int. J. Syst. Evol. Microbiol.">
        <title>The Global Catalogue of Microorganisms (GCM) 10K type strain sequencing project: providing services to taxonomists for standard genome sequencing and annotation.</title>
        <authorList>
            <consortium name="The Broad Institute Genomics Platform"/>
            <consortium name="The Broad Institute Genome Sequencing Center for Infectious Disease"/>
            <person name="Wu L."/>
            <person name="Ma J."/>
        </authorList>
    </citation>
    <scope>NUCLEOTIDE SEQUENCE [LARGE SCALE GENOMIC DNA]</scope>
    <source>
        <strain evidence="2">CGMCC 1.10363</strain>
    </source>
</reference>
<accession>A0ABV8Q7T3</accession>
<dbReference type="InterPro" id="IPR032716">
    <property type="entry name" value="ACC_epsilon"/>
</dbReference>